<comment type="subcellular location">
    <subcellularLocation>
        <location evidence="1">Membrane</location>
        <topology evidence="1">Multi-pass membrane protein</topology>
    </subcellularLocation>
</comment>
<keyword evidence="9" id="KW-1185">Reference proteome</keyword>
<dbReference type="GO" id="GO:0042908">
    <property type="term" value="P:xenobiotic transport"/>
    <property type="evidence" value="ECO:0007669"/>
    <property type="project" value="UniProtKB-ARBA"/>
</dbReference>
<gene>
    <name evidence="8" type="ORF">S40285_09004</name>
</gene>
<feature type="transmembrane region" description="Helical" evidence="6">
    <location>
        <begin position="84"/>
        <end position="101"/>
    </location>
</feature>
<dbReference type="InterPro" id="IPR036259">
    <property type="entry name" value="MFS_trans_sf"/>
</dbReference>
<dbReference type="GO" id="GO:0022857">
    <property type="term" value="F:transmembrane transporter activity"/>
    <property type="evidence" value="ECO:0007669"/>
    <property type="project" value="InterPro"/>
</dbReference>
<dbReference type="Proteomes" id="UP000028524">
    <property type="component" value="Unassembled WGS sequence"/>
</dbReference>
<dbReference type="PROSITE" id="PS00216">
    <property type="entry name" value="SUGAR_TRANSPORT_1"/>
    <property type="match status" value="1"/>
</dbReference>
<evidence type="ECO:0000256" key="3">
    <source>
        <dbReference type="ARBA" id="ARBA00022989"/>
    </source>
</evidence>
<protein>
    <recommendedName>
        <fullName evidence="7">Major facilitator superfamily (MFS) profile domain-containing protein</fullName>
    </recommendedName>
</protein>
<feature type="transmembrane region" description="Helical" evidence="6">
    <location>
        <begin position="173"/>
        <end position="194"/>
    </location>
</feature>
<evidence type="ECO:0000259" key="7">
    <source>
        <dbReference type="PROSITE" id="PS50850"/>
    </source>
</evidence>
<evidence type="ECO:0000256" key="5">
    <source>
        <dbReference type="SAM" id="MobiDB-lite"/>
    </source>
</evidence>
<dbReference type="PANTHER" id="PTHR23502">
    <property type="entry name" value="MAJOR FACILITATOR SUPERFAMILY"/>
    <property type="match status" value="1"/>
</dbReference>
<feature type="transmembrane region" description="Helical" evidence="6">
    <location>
        <begin position="46"/>
        <end position="69"/>
    </location>
</feature>
<dbReference type="InterPro" id="IPR020846">
    <property type="entry name" value="MFS_dom"/>
</dbReference>
<dbReference type="SUPFAM" id="SSF103473">
    <property type="entry name" value="MFS general substrate transporter"/>
    <property type="match status" value="1"/>
</dbReference>
<keyword evidence="3 6" id="KW-1133">Transmembrane helix</keyword>
<feature type="transmembrane region" description="Helical" evidence="6">
    <location>
        <begin position="279"/>
        <end position="303"/>
    </location>
</feature>
<sequence>MSSPAATTPLLGSDNRGNGSRDDLVELSGPSDSLNPQNSMSPARKWLSALLLGAMTFSATFSSAVFAAVGPGVAQELGATPEQMTLATSLFVFGFAAGPVIMSPASELYGRKLPLFVGYVAFVVSQIPVARARDAQTILIWRFIGGVASSGSPAIVGGYLADFLRPVERGVAVAIFAATTLIGPSIGAIVGAALLDSPLGWRWAAWLSMVLGVAFGLLAYAVVPETYLPVLLTRKARKLRFETRKWALHSKAEESPVTLGMFVTKYLTRPFAMLAQEPVLVLMTLYVSFTFGMVYCVFVAYSFSFVRERHFTQLYGALPLLAIVMGIILGSFHVSRYTLTVYSRKVRNGGPVTPEDRLPPMIIGGAILPLGLFCFAVTSSPDVSAWPQILSGVLIGAGIQIVTLQSLAYVLDIYTVNANSAIAGTVIVRSILGGFLPLVAVPMYGQLGARNASIVVGVVATAFWVVPLLLYFQGARVRSWSKYVVRN</sequence>
<dbReference type="EMBL" id="KL659632">
    <property type="protein sequence ID" value="KFA69012.1"/>
    <property type="molecule type" value="Genomic_DNA"/>
</dbReference>
<dbReference type="STRING" id="1283841.A0A084QYH7"/>
<dbReference type="Pfam" id="PF07690">
    <property type="entry name" value="MFS_1"/>
    <property type="match status" value="1"/>
</dbReference>
<dbReference type="AlphaFoldDB" id="A0A084QYH7"/>
<name>A0A084QYH7_STAC4</name>
<feature type="transmembrane region" description="Helical" evidence="6">
    <location>
        <begin position="358"/>
        <end position="378"/>
    </location>
</feature>
<dbReference type="GO" id="GO:0140115">
    <property type="term" value="P:export across plasma membrane"/>
    <property type="evidence" value="ECO:0007669"/>
    <property type="project" value="UniProtKB-ARBA"/>
</dbReference>
<feature type="transmembrane region" description="Helical" evidence="6">
    <location>
        <begin position="113"/>
        <end position="132"/>
    </location>
</feature>
<feature type="domain" description="Major facilitator superfamily (MFS) profile" evidence="7">
    <location>
        <begin position="48"/>
        <end position="475"/>
    </location>
</feature>
<evidence type="ECO:0000313" key="9">
    <source>
        <dbReference type="Proteomes" id="UP000028524"/>
    </source>
</evidence>
<feature type="transmembrane region" description="Helical" evidence="6">
    <location>
        <begin position="390"/>
        <end position="414"/>
    </location>
</feature>
<dbReference type="Gene3D" id="1.20.1250.20">
    <property type="entry name" value="MFS general substrate transporter like domains"/>
    <property type="match status" value="1"/>
</dbReference>
<dbReference type="GO" id="GO:0005886">
    <property type="term" value="C:plasma membrane"/>
    <property type="evidence" value="ECO:0007669"/>
    <property type="project" value="TreeGrafter"/>
</dbReference>
<evidence type="ECO:0000313" key="8">
    <source>
        <dbReference type="EMBL" id="KFA69012.1"/>
    </source>
</evidence>
<dbReference type="InParanoid" id="A0A084QYH7"/>
<dbReference type="InterPro" id="IPR005829">
    <property type="entry name" value="Sugar_transporter_CS"/>
</dbReference>
<feature type="transmembrane region" description="Helical" evidence="6">
    <location>
        <begin position="206"/>
        <end position="232"/>
    </location>
</feature>
<feature type="compositionally biased region" description="Polar residues" evidence="5">
    <location>
        <begin position="30"/>
        <end position="39"/>
    </location>
</feature>
<dbReference type="PANTHER" id="PTHR23502:SF47">
    <property type="entry name" value="MAJOR FACILITATOR SUPERFAMILY (MFS) PROFILE DOMAIN-CONTAINING PROTEIN-RELATED"/>
    <property type="match status" value="1"/>
</dbReference>
<dbReference type="HOGENOM" id="CLU_008455_11_4_1"/>
<evidence type="ECO:0000256" key="1">
    <source>
        <dbReference type="ARBA" id="ARBA00004141"/>
    </source>
</evidence>
<dbReference type="OrthoDB" id="2544694at2759"/>
<evidence type="ECO:0000256" key="6">
    <source>
        <dbReference type="SAM" id="Phobius"/>
    </source>
</evidence>
<feature type="region of interest" description="Disordered" evidence="5">
    <location>
        <begin position="1"/>
        <end position="39"/>
    </location>
</feature>
<accession>A0A084QYH7</accession>
<evidence type="ECO:0000256" key="4">
    <source>
        <dbReference type="ARBA" id="ARBA00023136"/>
    </source>
</evidence>
<dbReference type="InterPro" id="IPR011701">
    <property type="entry name" value="MFS"/>
</dbReference>
<dbReference type="PROSITE" id="PS50850">
    <property type="entry name" value="MFS"/>
    <property type="match status" value="1"/>
</dbReference>
<keyword evidence="4 6" id="KW-0472">Membrane</keyword>
<reference evidence="8 9" key="1">
    <citation type="journal article" date="2014" name="BMC Genomics">
        <title>Comparative genome sequencing reveals chemotype-specific gene clusters in the toxigenic black mold Stachybotrys.</title>
        <authorList>
            <person name="Semeiks J."/>
            <person name="Borek D."/>
            <person name="Otwinowski Z."/>
            <person name="Grishin N.V."/>
        </authorList>
    </citation>
    <scope>NUCLEOTIDE SEQUENCE [LARGE SCALE GENOMIC DNA]</scope>
    <source>
        <strain evidence="8 9">IBT 40285</strain>
    </source>
</reference>
<evidence type="ECO:0000256" key="2">
    <source>
        <dbReference type="ARBA" id="ARBA00022692"/>
    </source>
</evidence>
<feature type="transmembrane region" description="Helical" evidence="6">
    <location>
        <begin position="315"/>
        <end position="337"/>
    </location>
</feature>
<keyword evidence="2 6" id="KW-0812">Transmembrane</keyword>
<proteinExistence type="predicted"/>
<feature type="transmembrane region" description="Helical" evidence="6">
    <location>
        <begin position="138"/>
        <end position="161"/>
    </location>
</feature>
<feature type="transmembrane region" description="Helical" evidence="6">
    <location>
        <begin position="426"/>
        <end position="445"/>
    </location>
</feature>
<feature type="transmembrane region" description="Helical" evidence="6">
    <location>
        <begin position="451"/>
        <end position="472"/>
    </location>
</feature>
<dbReference type="OMA" id="KWVITIM"/>
<organism evidence="8 9">
    <name type="scientific">Stachybotrys chlorohalonatus (strain IBT 40285)</name>
    <dbReference type="NCBI Taxonomy" id="1283841"/>
    <lineage>
        <taxon>Eukaryota</taxon>
        <taxon>Fungi</taxon>
        <taxon>Dikarya</taxon>
        <taxon>Ascomycota</taxon>
        <taxon>Pezizomycotina</taxon>
        <taxon>Sordariomycetes</taxon>
        <taxon>Hypocreomycetidae</taxon>
        <taxon>Hypocreales</taxon>
        <taxon>Stachybotryaceae</taxon>
        <taxon>Stachybotrys</taxon>
    </lineage>
</organism>